<name>A0AB33BV69_MICA7</name>
<dbReference type="EMBL" id="CP020771">
    <property type="protein sequence ID" value="ARI81734.1"/>
    <property type="molecule type" value="Genomic_DNA"/>
</dbReference>
<keyword evidence="2" id="KW-1185">Reference proteome</keyword>
<sequence length="45" mass="5479">MATQLPFWEHQVRDDRDFVNHLEYRASWISKRSERLAIFQFSPLG</sequence>
<protein>
    <submittedName>
        <fullName evidence="1">Uncharacterized protein</fullName>
    </submittedName>
</protein>
<dbReference type="AlphaFoldDB" id="A0AB33BV69"/>
<gene>
    <name evidence="1" type="ORF">BH695_2454</name>
</gene>
<reference evidence="1 2" key="1">
    <citation type="journal article" date="2018" name="Harmful Algae">
        <title>The highly heterogeneous methylated genomes and diverse restriction-modification systems of bloom-forming Microcystis.</title>
        <authorList>
            <person name="Zhao L."/>
            <person name="Song Y."/>
            <person name="Li L."/>
            <person name="Gan N."/>
            <person name="Brand J.J."/>
            <person name="Song L."/>
        </authorList>
    </citation>
    <scope>NUCLEOTIDE SEQUENCE [LARGE SCALE GENOMIC DNA]</scope>
    <source>
        <strain evidence="1 2">PCC 7806SL</strain>
    </source>
</reference>
<evidence type="ECO:0000313" key="1">
    <source>
        <dbReference type="EMBL" id="ARI81734.1"/>
    </source>
</evidence>
<dbReference type="Proteomes" id="UP000192439">
    <property type="component" value="Chromosome"/>
</dbReference>
<accession>A0AB33BV69</accession>
<evidence type="ECO:0000313" key="2">
    <source>
        <dbReference type="Proteomes" id="UP000192439"/>
    </source>
</evidence>
<proteinExistence type="predicted"/>
<organism evidence="1 2">
    <name type="scientific">Microcystis aeruginosa PCC 7806SL</name>
    <dbReference type="NCBI Taxonomy" id="1903187"/>
    <lineage>
        <taxon>Bacteria</taxon>
        <taxon>Bacillati</taxon>
        <taxon>Cyanobacteriota</taxon>
        <taxon>Cyanophyceae</taxon>
        <taxon>Oscillatoriophycideae</taxon>
        <taxon>Chroococcales</taxon>
        <taxon>Microcystaceae</taxon>
        <taxon>Microcystis</taxon>
    </lineage>
</organism>